<comment type="caution">
    <text evidence="1">The sequence shown here is derived from an EMBL/GenBank/DDBJ whole genome shotgun (WGS) entry which is preliminary data.</text>
</comment>
<evidence type="ECO:0000313" key="2">
    <source>
        <dbReference type="Proteomes" id="UP000198287"/>
    </source>
</evidence>
<dbReference type="Gene3D" id="3.80.10.10">
    <property type="entry name" value="Ribonuclease Inhibitor"/>
    <property type="match status" value="1"/>
</dbReference>
<dbReference type="AlphaFoldDB" id="A0A226E1N2"/>
<sequence>MEEEEEEEEYGEDNGDDDFEDIIKTQIRFASLAQVTAYITQLDENYCCDSYEFGPDVPMLSCNMQIFFDTFGPDVKCLKLHQTEWTGPELWDILSRKLPSLEELSVRIFIPREANFLPIGSTRVLGTIRILKLNFSIEKPYKASPPPPEEVVCPTILKELLLAMPSLEEIYCPSWPTYVRPDKVVSGLFYNVIFAYPEIKFAKLSYIHINAALDNAQLFALMDKNFPLKELRLELHPDVQPYAFYFLLKSLEATLKTLILIFHPDYDAENFDQFPTLRNLEYLSLHKYCGPVDGVVKYLPRLKTLLLNDSYVTDESCEDGGGGDEEARFRANRLEELVIEGVTYCPHAQLNVLTRKFQNLKRLRVQHVDDEMLRLVFARLGGLEELVADGKFTDAGVCGIPIDIYLQRLSLNSWAISYLSVLLGINDCKKLKFKRLVSPQIMASSR</sequence>
<dbReference type="SUPFAM" id="SSF52047">
    <property type="entry name" value="RNI-like"/>
    <property type="match status" value="1"/>
</dbReference>
<dbReference type="OrthoDB" id="10436350at2759"/>
<proteinExistence type="predicted"/>
<protein>
    <recommendedName>
        <fullName evidence="3">FBD domain-containing protein</fullName>
    </recommendedName>
</protein>
<dbReference type="EMBL" id="LNIX01000008">
    <property type="protein sequence ID" value="OXA51198.1"/>
    <property type="molecule type" value="Genomic_DNA"/>
</dbReference>
<organism evidence="1 2">
    <name type="scientific">Folsomia candida</name>
    <name type="common">Springtail</name>
    <dbReference type="NCBI Taxonomy" id="158441"/>
    <lineage>
        <taxon>Eukaryota</taxon>
        <taxon>Metazoa</taxon>
        <taxon>Ecdysozoa</taxon>
        <taxon>Arthropoda</taxon>
        <taxon>Hexapoda</taxon>
        <taxon>Collembola</taxon>
        <taxon>Entomobryomorpha</taxon>
        <taxon>Isotomoidea</taxon>
        <taxon>Isotomidae</taxon>
        <taxon>Proisotominae</taxon>
        <taxon>Folsomia</taxon>
    </lineage>
</organism>
<evidence type="ECO:0000313" key="1">
    <source>
        <dbReference type="EMBL" id="OXA51198.1"/>
    </source>
</evidence>
<dbReference type="OMA" id="REANFLP"/>
<accession>A0A226E1N2</accession>
<evidence type="ECO:0008006" key="3">
    <source>
        <dbReference type="Google" id="ProtNLM"/>
    </source>
</evidence>
<dbReference type="InterPro" id="IPR032675">
    <property type="entry name" value="LRR_dom_sf"/>
</dbReference>
<dbReference type="Proteomes" id="UP000198287">
    <property type="component" value="Unassembled WGS sequence"/>
</dbReference>
<keyword evidence="2" id="KW-1185">Reference proteome</keyword>
<gene>
    <name evidence="1" type="ORF">Fcan01_14240</name>
</gene>
<name>A0A226E1N2_FOLCA</name>
<reference evidence="1 2" key="1">
    <citation type="submission" date="2015-12" db="EMBL/GenBank/DDBJ databases">
        <title>The genome of Folsomia candida.</title>
        <authorList>
            <person name="Faddeeva A."/>
            <person name="Derks M.F."/>
            <person name="Anvar Y."/>
            <person name="Smit S."/>
            <person name="Van Straalen N."/>
            <person name="Roelofs D."/>
        </authorList>
    </citation>
    <scope>NUCLEOTIDE SEQUENCE [LARGE SCALE GENOMIC DNA]</scope>
    <source>
        <strain evidence="1 2">VU population</strain>
        <tissue evidence="1">Whole body</tissue>
    </source>
</reference>